<proteinExistence type="predicted"/>
<name>A0ABQ5FPP4_9ASTR</name>
<dbReference type="EMBL" id="BQNB010017623">
    <property type="protein sequence ID" value="GJT65321.1"/>
    <property type="molecule type" value="Genomic_DNA"/>
</dbReference>
<gene>
    <name evidence="1" type="ORF">Tco_1016801</name>
</gene>
<protein>
    <submittedName>
        <fullName evidence="1">Uncharacterized protein</fullName>
    </submittedName>
</protein>
<organism evidence="1 2">
    <name type="scientific">Tanacetum coccineum</name>
    <dbReference type="NCBI Taxonomy" id="301880"/>
    <lineage>
        <taxon>Eukaryota</taxon>
        <taxon>Viridiplantae</taxon>
        <taxon>Streptophyta</taxon>
        <taxon>Embryophyta</taxon>
        <taxon>Tracheophyta</taxon>
        <taxon>Spermatophyta</taxon>
        <taxon>Magnoliopsida</taxon>
        <taxon>eudicotyledons</taxon>
        <taxon>Gunneridae</taxon>
        <taxon>Pentapetalae</taxon>
        <taxon>asterids</taxon>
        <taxon>campanulids</taxon>
        <taxon>Asterales</taxon>
        <taxon>Asteraceae</taxon>
        <taxon>Asteroideae</taxon>
        <taxon>Anthemideae</taxon>
        <taxon>Anthemidinae</taxon>
        <taxon>Tanacetum</taxon>
    </lineage>
</organism>
<evidence type="ECO:0000313" key="2">
    <source>
        <dbReference type="Proteomes" id="UP001151760"/>
    </source>
</evidence>
<reference evidence="1" key="2">
    <citation type="submission" date="2022-01" db="EMBL/GenBank/DDBJ databases">
        <authorList>
            <person name="Yamashiro T."/>
            <person name="Shiraishi A."/>
            <person name="Satake H."/>
            <person name="Nakayama K."/>
        </authorList>
    </citation>
    <scope>NUCLEOTIDE SEQUENCE</scope>
</reference>
<evidence type="ECO:0000313" key="1">
    <source>
        <dbReference type="EMBL" id="GJT65321.1"/>
    </source>
</evidence>
<comment type="caution">
    <text evidence="1">The sequence shown here is derived from an EMBL/GenBank/DDBJ whole genome shotgun (WGS) entry which is preliminary data.</text>
</comment>
<dbReference type="Proteomes" id="UP001151760">
    <property type="component" value="Unassembled WGS sequence"/>
</dbReference>
<reference evidence="1" key="1">
    <citation type="journal article" date="2022" name="Int. J. Mol. Sci.">
        <title>Draft Genome of Tanacetum Coccineum: Genomic Comparison of Closely Related Tanacetum-Family Plants.</title>
        <authorList>
            <person name="Yamashiro T."/>
            <person name="Shiraishi A."/>
            <person name="Nakayama K."/>
            <person name="Satake H."/>
        </authorList>
    </citation>
    <scope>NUCLEOTIDE SEQUENCE</scope>
</reference>
<keyword evidence="2" id="KW-1185">Reference proteome</keyword>
<sequence>MVPRTVLTRSGPISLNAAGPVNTVQPRTAVNNVGPMKNRVNTVNNKNVNAARPNAVVNTARPKAVLSAVNGNKGNDVKASACWVL</sequence>
<accession>A0ABQ5FPP4</accession>